<protein>
    <submittedName>
        <fullName evidence="1">Uncharacterized protein</fullName>
    </submittedName>
</protein>
<gene>
    <name evidence="1" type="ORF">CBP51_14045</name>
</gene>
<dbReference type="RefSeq" id="WP_094985438.1">
    <property type="nucleotide sequence ID" value="NZ_NHNI01000002.1"/>
</dbReference>
<keyword evidence="2" id="KW-1185">Reference proteome</keyword>
<dbReference type="Proteomes" id="UP000216101">
    <property type="component" value="Unassembled WGS sequence"/>
</dbReference>
<sequence length="130" mass="15102">MTYYKVVLSGENIFFENASRIDSDSAEPVIGFISCKPITAETPVLALAIAKRDLLVHWNQSFNFDRKMGMPKLTLEYMGEVHGWFKPKSTQDYYWFTSEEHKQTLLAQLGQPLRQRLWRKETPINMGAKE</sequence>
<dbReference type="AlphaFoldDB" id="A0A266Q4M3"/>
<reference evidence="2" key="1">
    <citation type="submission" date="2017-05" db="EMBL/GenBank/DDBJ databases">
        <authorList>
            <person name="Barney B.M."/>
        </authorList>
    </citation>
    <scope>NUCLEOTIDE SEQUENCE [LARGE SCALE GENOMIC DNA]</scope>
    <source>
        <strain evidence="2">PSBB022</strain>
    </source>
</reference>
<dbReference type="EMBL" id="NHNI01000002">
    <property type="protein sequence ID" value="OZY84331.1"/>
    <property type="molecule type" value="Genomic_DNA"/>
</dbReference>
<evidence type="ECO:0000313" key="1">
    <source>
        <dbReference type="EMBL" id="OZY84331.1"/>
    </source>
</evidence>
<name>A0A266Q4M3_9GAMM</name>
<evidence type="ECO:0000313" key="2">
    <source>
        <dbReference type="Proteomes" id="UP000216101"/>
    </source>
</evidence>
<accession>A0A266Q4M3</accession>
<comment type="caution">
    <text evidence="1">The sequence shown here is derived from an EMBL/GenBank/DDBJ whole genome shotgun (WGS) entry which is preliminary data.</text>
</comment>
<proteinExistence type="predicted"/>
<organism evidence="1 2">
    <name type="scientific">Cellvibrio mixtus</name>
    <dbReference type="NCBI Taxonomy" id="39650"/>
    <lineage>
        <taxon>Bacteria</taxon>
        <taxon>Pseudomonadati</taxon>
        <taxon>Pseudomonadota</taxon>
        <taxon>Gammaproteobacteria</taxon>
        <taxon>Cellvibrionales</taxon>
        <taxon>Cellvibrionaceae</taxon>
        <taxon>Cellvibrio</taxon>
    </lineage>
</organism>